<evidence type="ECO:0000313" key="2">
    <source>
        <dbReference type="EMBL" id="MFC5886374.1"/>
    </source>
</evidence>
<dbReference type="RefSeq" id="WP_313761874.1">
    <property type="nucleotide sequence ID" value="NZ_BAAAVH010000101.1"/>
</dbReference>
<dbReference type="Pfam" id="PF17195">
    <property type="entry name" value="DUF5132"/>
    <property type="match status" value="1"/>
</dbReference>
<evidence type="ECO:0000256" key="1">
    <source>
        <dbReference type="SAM" id="MobiDB-lite"/>
    </source>
</evidence>
<organism evidence="2 3">
    <name type="scientific">Kitasatospora aburaviensis</name>
    <dbReference type="NCBI Taxonomy" id="67265"/>
    <lineage>
        <taxon>Bacteria</taxon>
        <taxon>Bacillati</taxon>
        <taxon>Actinomycetota</taxon>
        <taxon>Actinomycetes</taxon>
        <taxon>Kitasatosporales</taxon>
        <taxon>Streptomycetaceae</taxon>
        <taxon>Kitasatospora</taxon>
    </lineage>
</organism>
<gene>
    <name evidence="2" type="ORF">ACFP0N_15515</name>
</gene>
<accession>A0ABW1F096</accession>
<dbReference type="EMBL" id="JBHSOD010000016">
    <property type="protein sequence ID" value="MFC5886374.1"/>
    <property type="molecule type" value="Genomic_DNA"/>
</dbReference>
<dbReference type="Proteomes" id="UP001596067">
    <property type="component" value="Unassembled WGS sequence"/>
</dbReference>
<name>A0ABW1F096_9ACTN</name>
<protein>
    <submittedName>
        <fullName evidence="2">DUF5132 domain-containing protein</fullName>
    </submittedName>
</protein>
<comment type="caution">
    <text evidence="2">The sequence shown here is derived from an EMBL/GenBank/DDBJ whole genome shotgun (WGS) entry which is preliminary data.</text>
</comment>
<proteinExistence type="predicted"/>
<dbReference type="InterPro" id="IPR033456">
    <property type="entry name" value="DUF5132"/>
</dbReference>
<evidence type="ECO:0000313" key="3">
    <source>
        <dbReference type="Proteomes" id="UP001596067"/>
    </source>
</evidence>
<feature type="compositionally biased region" description="Low complexity" evidence="1">
    <location>
        <begin position="94"/>
        <end position="119"/>
    </location>
</feature>
<feature type="region of interest" description="Disordered" evidence="1">
    <location>
        <begin position="70"/>
        <end position="137"/>
    </location>
</feature>
<keyword evidence="3" id="KW-1185">Reference proteome</keyword>
<sequence>MPPVVPPFLVGLVVAPLAKRVLKPLVRGVVKTSVGLALEVKKAAQEAGENIHDLAAEVAADMRAAQVAAGDTRARSGDGRLTAAGNGVQHGETAEAARPAEAAPSSEAARPAEAAGRPESGSRGPRIRATAAVGKAH</sequence>
<reference evidence="3" key="1">
    <citation type="journal article" date="2019" name="Int. J. Syst. Evol. Microbiol.">
        <title>The Global Catalogue of Microorganisms (GCM) 10K type strain sequencing project: providing services to taxonomists for standard genome sequencing and annotation.</title>
        <authorList>
            <consortium name="The Broad Institute Genomics Platform"/>
            <consortium name="The Broad Institute Genome Sequencing Center for Infectious Disease"/>
            <person name="Wu L."/>
            <person name="Ma J."/>
        </authorList>
    </citation>
    <scope>NUCLEOTIDE SEQUENCE [LARGE SCALE GENOMIC DNA]</scope>
    <source>
        <strain evidence="3">CGMCC 4.1469</strain>
    </source>
</reference>